<evidence type="ECO:0000313" key="2">
    <source>
        <dbReference type="EMBL" id="BBO78715.1"/>
    </source>
</evidence>
<keyword evidence="1" id="KW-0812">Transmembrane</keyword>
<dbReference type="Proteomes" id="UP000427769">
    <property type="component" value="Chromosome"/>
</dbReference>
<sequence length="163" mass="18551">MRDATVQSPKRPTARNLILEFAATFICSAAVIFIAVRVDFPKLVMTVFQQYGALEMEAFITGSLFLVTALTAFSVRRLIAFRKVNAVLMKRNAELEKAMIEIKELRGLIPICSVCKKIRDDEDSWHQIEAYIESHSHAEFTHGICPECMRMLYPGFVVHKNAR</sequence>
<protein>
    <submittedName>
        <fullName evidence="2">Uncharacterized protein</fullName>
    </submittedName>
</protein>
<dbReference type="AlphaFoldDB" id="A0A5K7ZD67"/>
<name>A0A5K7ZD67_9BACT</name>
<proteinExistence type="predicted"/>
<evidence type="ECO:0000313" key="3">
    <source>
        <dbReference type="Proteomes" id="UP000427769"/>
    </source>
</evidence>
<gene>
    <name evidence="2" type="ORF">DSCW_61320</name>
</gene>
<keyword evidence="3" id="KW-1185">Reference proteome</keyword>
<evidence type="ECO:0000256" key="1">
    <source>
        <dbReference type="SAM" id="Phobius"/>
    </source>
</evidence>
<organism evidence="2 3">
    <name type="scientific">Desulfosarcina widdelii</name>
    <dbReference type="NCBI Taxonomy" id="947919"/>
    <lineage>
        <taxon>Bacteria</taxon>
        <taxon>Pseudomonadati</taxon>
        <taxon>Thermodesulfobacteriota</taxon>
        <taxon>Desulfobacteria</taxon>
        <taxon>Desulfobacterales</taxon>
        <taxon>Desulfosarcinaceae</taxon>
        <taxon>Desulfosarcina</taxon>
    </lineage>
</organism>
<keyword evidence="1" id="KW-0472">Membrane</keyword>
<feature type="transmembrane region" description="Helical" evidence="1">
    <location>
        <begin position="17"/>
        <end position="38"/>
    </location>
</feature>
<dbReference type="OrthoDB" id="9795133at2"/>
<dbReference type="KEGG" id="dwd:DSCW_61320"/>
<keyword evidence="1" id="KW-1133">Transmembrane helix</keyword>
<feature type="transmembrane region" description="Helical" evidence="1">
    <location>
        <begin position="58"/>
        <end position="79"/>
    </location>
</feature>
<dbReference type="EMBL" id="AP021875">
    <property type="protein sequence ID" value="BBO78715.1"/>
    <property type="molecule type" value="Genomic_DNA"/>
</dbReference>
<accession>A0A5K7ZD67</accession>
<reference evidence="2 3" key="1">
    <citation type="submission" date="2019-11" db="EMBL/GenBank/DDBJ databases">
        <title>Comparative genomics of hydrocarbon-degrading Desulfosarcina strains.</title>
        <authorList>
            <person name="Watanabe M."/>
            <person name="Kojima H."/>
            <person name="Fukui M."/>
        </authorList>
    </citation>
    <scope>NUCLEOTIDE SEQUENCE [LARGE SCALE GENOMIC DNA]</scope>
    <source>
        <strain evidence="2 3">PP31</strain>
    </source>
</reference>
<dbReference type="RefSeq" id="WP_155307322.1">
    <property type="nucleotide sequence ID" value="NZ_AP021875.1"/>
</dbReference>